<evidence type="ECO:0000313" key="3">
    <source>
        <dbReference type="Proteomes" id="UP000219482"/>
    </source>
</evidence>
<name>A0A286GJ59_9ACTN</name>
<dbReference type="EMBL" id="OCNK01000001">
    <property type="protein sequence ID" value="SOD95571.1"/>
    <property type="molecule type" value="Genomic_DNA"/>
</dbReference>
<dbReference type="Proteomes" id="UP000219482">
    <property type="component" value="Unassembled WGS sequence"/>
</dbReference>
<dbReference type="OrthoDB" id="5193237at2"/>
<evidence type="ECO:0000256" key="1">
    <source>
        <dbReference type="SAM" id="MobiDB-lite"/>
    </source>
</evidence>
<accession>A0A286GJ59</accession>
<feature type="region of interest" description="Disordered" evidence="1">
    <location>
        <begin position="1"/>
        <end position="116"/>
    </location>
</feature>
<gene>
    <name evidence="2" type="ORF">SAMN06272739_1256</name>
</gene>
<feature type="compositionally biased region" description="Pro residues" evidence="1">
    <location>
        <begin position="89"/>
        <end position="98"/>
    </location>
</feature>
<protein>
    <submittedName>
        <fullName evidence="2">Uncharacterized protein</fullName>
    </submittedName>
</protein>
<keyword evidence="3" id="KW-1185">Reference proteome</keyword>
<dbReference type="RefSeq" id="WP_097182938.1">
    <property type="nucleotide sequence ID" value="NZ_OCNK01000001.1"/>
</dbReference>
<reference evidence="3" key="1">
    <citation type="submission" date="2017-09" db="EMBL/GenBank/DDBJ databases">
        <authorList>
            <person name="Varghese N."/>
            <person name="Submissions S."/>
        </authorList>
    </citation>
    <scope>NUCLEOTIDE SEQUENCE [LARGE SCALE GENOMIC DNA]</scope>
    <source>
        <strain evidence="3">DSM 44270</strain>
    </source>
</reference>
<evidence type="ECO:0000313" key="2">
    <source>
        <dbReference type="EMBL" id="SOD95571.1"/>
    </source>
</evidence>
<organism evidence="2 3">
    <name type="scientific">Blastococcus haudaquaticus</name>
    <dbReference type="NCBI Taxonomy" id="1938745"/>
    <lineage>
        <taxon>Bacteria</taxon>
        <taxon>Bacillati</taxon>
        <taxon>Actinomycetota</taxon>
        <taxon>Actinomycetes</taxon>
        <taxon>Geodermatophilales</taxon>
        <taxon>Geodermatophilaceae</taxon>
        <taxon>Blastococcus</taxon>
    </lineage>
</organism>
<sequence>MSTPRDRDGFDDDEAGRAWQEPAHLGGDRPADDQPSPDEPRDEPNFADRRKQPRDSDHTAEGATWQPPGWDLPAATPDRGRQSGVDPSWAPPGPPPTTAPERPRGLFGGRARPQDPEMTRAFTYEGDPLGAQGWALQHGWTVSDGSGPEDAVLQELLAGSPVRPGKEARPASVLRGRAGAVELVAFDVVEPLGKRWVATHAITAAPMLGVVPVLRLSPARLWKHRTGGMMPLLSGNEAFDGRWQLLVAEDGPQVRRLAQDPAVQGLLLGTDDGDEFWTGAGHLAAVRPDGHRPLLIEHHARLLTAIVGALAAGH</sequence>
<feature type="compositionally biased region" description="Basic and acidic residues" evidence="1">
    <location>
        <begin position="26"/>
        <end position="60"/>
    </location>
</feature>
<dbReference type="AlphaFoldDB" id="A0A286GJ59"/>
<proteinExistence type="predicted"/>